<protein>
    <submittedName>
        <fullName evidence="1">Uncharacterized protein</fullName>
    </submittedName>
</protein>
<evidence type="ECO:0000313" key="2">
    <source>
        <dbReference type="Proteomes" id="UP000291116"/>
    </source>
</evidence>
<sequence>MLPLSIGVFSSNVAVGVGVEGEGEGLEDAGFGVAGEFTTNAPRGFFGKDIKEYFDGDFHLDIRRITAAKVKHGKRIQIHRGH</sequence>
<name>A0A448ZDZ0_9STRA</name>
<evidence type="ECO:0000313" key="1">
    <source>
        <dbReference type="EMBL" id="VEU40245.1"/>
    </source>
</evidence>
<proteinExistence type="predicted"/>
<gene>
    <name evidence="1" type="ORF">PSNMU_V1.4_AUG-EV-PASAV3_0071330</name>
</gene>
<accession>A0A448ZDZ0</accession>
<keyword evidence="2" id="KW-1185">Reference proteome</keyword>
<dbReference type="Proteomes" id="UP000291116">
    <property type="component" value="Unassembled WGS sequence"/>
</dbReference>
<dbReference type="AlphaFoldDB" id="A0A448ZDZ0"/>
<organism evidence="1 2">
    <name type="scientific">Pseudo-nitzschia multistriata</name>
    <dbReference type="NCBI Taxonomy" id="183589"/>
    <lineage>
        <taxon>Eukaryota</taxon>
        <taxon>Sar</taxon>
        <taxon>Stramenopiles</taxon>
        <taxon>Ochrophyta</taxon>
        <taxon>Bacillariophyta</taxon>
        <taxon>Bacillariophyceae</taxon>
        <taxon>Bacillariophycidae</taxon>
        <taxon>Bacillariales</taxon>
        <taxon>Bacillariaceae</taxon>
        <taxon>Pseudo-nitzschia</taxon>
    </lineage>
</organism>
<reference evidence="1 2" key="1">
    <citation type="submission" date="2019-01" db="EMBL/GenBank/DDBJ databases">
        <authorList>
            <person name="Ferrante I. M."/>
        </authorList>
    </citation>
    <scope>NUCLEOTIDE SEQUENCE [LARGE SCALE GENOMIC DNA]</scope>
    <source>
        <strain evidence="1 2">B856</strain>
    </source>
</reference>
<dbReference type="EMBL" id="CAACVS010000269">
    <property type="protein sequence ID" value="VEU40245.1"/>
    <property type="molecule type" value="Genomic_DNA"/>
</dbReference>